<comment type="caution">
    <text evidence="7">The sequence shown here is derived from an EMBL/GenBank/DDBJ whole genome shotgun (WGS) entry which is preliminary data.</text>
</comment>
<dbReference type="Gene3D" id="3.30.390.10">
    <property type="entry name" value="Enolase-like, N-terminal domain"/>
    <property type="match status" value="1"/>
</dbReference>
<keyword evidence="3 4" id="KW-0456">Lyase</keyword>
<evidence type="ECO:0000313" key="7">
    <source>
        <dbReference type="EMBL" id="MDS0258750.1"/>
    </source>
</evidence>
<dbReference type="SFLD" id="SFLDS00001">
    <property type="entry name" value="Enolase"/>
    <property type="match status" value="1"/>
</dbReference>
<dbReference type="InterPro" id="IPR018110">
    <property type="entry name" value="Mandel_Rmase/mucon_lact_enz_CS"/>
</dbReference>
<comment type="function">
    <text evidence="4">Converts 2-succinyl-6-hydroxy-2,4-cyclohexadiene-1-carboxylate (SHCHC) to 2-succinylbenzoate (OSB).</text>
</comment>
<dbReference type="Proteomes" id="UP001259659">
    <property type="component" value="Unassembled WGS sequence"/>
</dbReference>
<comment type="pathway">
    <text evidence="4">Quinol/quinone metabolism; 1,4-dihydroxy-2-naphthoate biosynthesis; 1,4-dihydroxy-2-naphthoate from chorismate: step 4/7.</text>
</comment>
<reference evidence="7 8" key="1">
    <citation type="submission" date="2022-06" db="EMBL/GenBank/DDBJ databases">
        <title>Haloarcula sp. a new haloarchaeum isolate from saline soil.</title>
        <authorList>
            <person name="Strakova D."/>
            <person name="Galisteo C."/>
            <person name="Sanchez-Porro C."/>
            <person name="Ventosa A."/>
        </authorList>
    </citation>
    <scope>NUCLEOTIDE SEQUENCE [LARGE SCALE GENOMIC DNA]</scope>
    <source>
        <strain evidence="7 8">S1CR25-12</strain>
    </source>
</reference>
<comment type="catalytic activity">
    <reaction evidence="4">
        <text>(1R,6R)-6-hydroxy-2-succinyl-cyclohexa-2,4-diene-1-carboxylate = 2-succinylbenzoate + H2O</text>
        <dbReference type="Rhea" id="RHEA:10196"/>
        <dbReference type="ChEBI" id="CHEBI:15377"/>
        <dbReference type="ChEBI" id="CHEBI:18325"/>
        <dbReference type="ChEBI" id="CHEBI:58689"/>
        <dbReference type="EC" id="4.2.1.113"/>
    </reaction>
</comment>
<dbReference type="SUPFAM" id="SSF54826">
    <property type="entry name" value="Enolase N-terminal domain-like"/>
    <property type="match status" value="1"/>
</dbReference>
<dbReference type="InterPro" id="IPR036849">
    <property type="entry name" value="Enolase-like_C_sf"/>
</dbReference>
<feature type="binding site" evidence="4">
    <location>
        <position position="230"/>
    </location>
    <ligand>
        <name>Mg(2+)</name>
        <dbReference type="ChEBI" id="CHEBI:18420"/>
    </ligand>
</feature>
<feature type="domain" description="Mandelate racemase/muconate lactonizing enzyme C-terminal" evidence="6">
    <location>
        <begin position="130"/>
        <end position="224"/>
    </location>
</feature>
<accession>A0ABU2F8Z6</accession>
<feature type="active site" description="Proton donor" evidence="4">
    <location>
        <position position="151"/>
    </location>
</feature>
<organism evidence="7 8">
    <name type="scientific">Haloarcula saliterrae</name>
    <dbReference type="NCBI Taxonomy" id="2950534"/>
    <lineage>
        <taxon>Archaea</taxon>
        <taxon>Methanobacteriati</taxon>
        <taxon>Methanobacteriota</taxon>
        <taxon>Stenosarchaea group</taxon>
        <taxon>Halobacteria</taxon>
        <taxon>Halobacteriales</taxon>
        <taxon>Haloarculaceae</taxon>
        <taxon>Haloarcula</taxon>
    </lineage>
</organism>
<dbReference type="EMBL" id="JAMQON010000001">
    <property type="protein sequence ID" value="MDS0258750.1"/>
    <property type="molecule type" value="Genomic_DNA"/>
</dbReference>
<keyword evidence="1 4" id="KW-0479">Metal-binding</keyword>
<dbReference type="HAMAP" id="MF_00470">
    <property type="entry name" value="MenC_1"/>
    <property type="match status" value="1"/>
</dbReference>
<dbReference type="InterPro" id="IPR029017">
    <property type="entry name" value="Enolase-like_N"/>
</dbReference>
<sequence>MNTTPFSLPLSSPLATASGTIEERDGLVVRYDHRGHTGVGEATPLPGWTESLPDCRAALASAATAEIAGGHAAAMLELAADSVPAARHGFATALLDADARADGVPLYQWFDADRRCQSVPVNATVGDGAPAATADAVAEADDAGFDCCKLKVGARSVEDDIERLRAVRERVGDDLTLRADANGAWRPAEAERAFEVFADYGVDYVEQPLPADDLDGHAALRGGPVGVALDESLVHRRADTVLSADAADVLILKPMVLGGPGNAYTLAMRARDHGVEPVVTTTIDGVVARLAALHVAAGVPDIGACGLATGDRLAHDLAPDPATLSGGRLSVPQTDGLGLDPAEVSPDA</sequence>
<proteinExistence type="inferred from homology"/>
<feature type="binding site" evidence="4">
    <location>
        <position position="206"/>
    </location>
    <ligand>
        <name>Mg(2+)</name>
        <dbReference type="ChEBI" id="CHEBI:18420"/>
    </ligand>
</feature>
<dbReference type="InterPro" id="IPR010196">
    <property type="entry name" value="OSB_synthase_MenC1"/>
</dbReference>
<dbReference type="RefSeq" id="WP_310918311.1">
    <property type="nucleotide sequence ID" value="NZ_JAMQON010000001.1"/>
</dbReference>
<dbReference type="SMART" id="SM00922">
    <property type="entry name" value="MR_MLE"/>
    <property type="match status" value="1"/>
</dbReference>
<dbReference type="PROSITE" id="PS00909">
    <property type="entry name" value="MR_MLE_2"/>
    <property type="match status" value="1"/>
</dbReference>
<dbReference type="InterPro" id="IPR041338">
    <property type="entry name" value="OSBS_N"/>
</dbReference>
<dbReference type="PANTHER" id="PTHR48073:SF2">
    <property type="entry name" value="O-SUCCINYLBENZOATE SYNTHASE"/>
    <property type="match status" value="1"/>
</dbReference>
<keyword evidence="8" id="KW-1185">Reference proteome</keyword>
<feature type="region of interest" description="Disordered" evidence="5">
    <location>
        <begin position="324"/>
        <end position="348"/>
    </location>
</feature>
<dbReference type="SFLD" id="SFLDF00009">
    <property type="entry name" value="o-succinylbenzoate_synthase"/>
    <property type="match status" value="1"/>
</dbReference>
<keyword evidence="2 4" id="KW-0460">Magnesium</keyword>
<evidence type="ECO:0000256" key="2">
    <source>
        <dbReference type="ARBA" id="ARBA00022842"/>
    </source>
</evidence>
<dbReference type="Pfam" id="PF13378">
    <property type="entry name" value="MR_MLE_C"/>
    <property type="match status" value="1"/>
</dbReference>
<feature type="binding site" evidence="4">
    <location>
        <position position="180"/>
    </location>
    <ligand>
        <name>Mg(2+)</name>
        <dbReference type="ChEBI" id="CHEBI:18420"/>
    </ligand>
</feature>
<protein>
    <recommendedName>
        <fullName evidence="4">o-succinylbenzoate synthase</fullName>
        <shortName evidence="4">OSB synthase</shortName>
        <shortName evidence="4">OSBS</shortName>
        <ecNumber evidence="4">4.2.1.113</ecNumber>
    </recommendedName>
    <alternativeName>
        <fullName evidence="4">4-(2'-carboxyphenyl)-4-oxybutyric acid synthase</fullName>
    </alternativeName>
    <alternativeName>
        <fullName evidence="4">o-succinylbenzoic acid synthase</fullName>
    </alternativeName>
</protein>
<gene>
    <name evidence="4" type="primary">menC</name>
    <name evidence="7" type="ORF">NDI56_05010</name>
</gene>
<comment type="similarity">
    <text evidence="4">Belongs to the mandelate racemase/muconate lactonizing enzyme family. MenC type 1 subfamily.</text>
</comment>
<dbReference type="SFLD" id="SFLDG00180">
    <property type="entry name" value="muconate_cycloisomerase"/>
    <property type="match status" value="1"/>
</dbReference>
<dbReference type="CDD" id="cd03320">
    <property type="entry name" value="OSBS"/>
    <property type="match status" value="1"/>
</dbReference>
<comment type="cofactor">
    <cofactor evidence="4">
        <name>a divalent metal cation</name>
        <dbReference type="ChEBI" id="CHEBI:60240"/>
    </cofactor>
</comment>
<evidence type="ECO:0000256" key="5">
    <source>
        <dbReference type="SAM" id="MobiDB-lite"/>
    </source>
</evidence>
<feature type="active site" description="Proton acceptor" evidence="4">
    <location>
        <position position="253"/>
    </location>
</feature>
<evidence type="ECO:0000256" key="3">
    <source>
        <dbReference type="ARBA" id="ARBA00023239"/>
    </source>
</evidence>
<evidence type="ECO:0000256" key="4">
    <source>
        <dbReference type="HAMAP-Rule" id="MF_00470"/>
    </source>
</evidence>
<keyword evidence="4" id="KW-0474">Menaquinone biosynthesis</keyword>
<dbReference type="EC" id="4.2.1.113" evidence="4"/>
<evidence type="ECO:0000256" key="1">
    <source>
        <dbReference type="ARBA" id="ARBA00022723"/>
    </source>
</evidence>
<dbReference type="InterPro" id="IPR013342">
    <property type="entry name" value="Mandelate_racemase_C"/>
</dbReference>
<dbReference type="Gene3D" id="3.20.20.120">
    <property type="entry name" value="Enolase-like C-terminal domain"/>
    <property type="match status" value="1"/>
</dbReference>
<evidence type="ECO:0000259" key="6">
    <source>
        <dbReference type="SMART" id="SM00922"/>
    </source>
</evidence>
<dbReference type="SUPFAM" id="SSF51604">
    <property type="entry name" value="Enolase C-terminal domain-like"/>
    <property type="match status" value="1"/>
</dbReference>
<evidence type="ECO:0000313" key="8">
    <source>
        <dbReference type="Proteomes" id="UP001259659"/>
    </source>
</evidence>
<name>A0ABU2F8Z6_9EURY</name>
<dbReference type="PANTHER" id="PTHR48073">
    <property type="entry name" value="O-SUCCINYLBENZOATE SYNTHASE-RELATED"/>
    <property type="match status" value="1"/>
</dbReference>
<dbReference type="InterPro" id="IPR029065">
    <property type="entry name" value="Enolase_C-like"/>
</dbReference>
<dbReference type="Pfam" id="PF21508">
    <property type="entry name" value="MenC_N"/>
    <property type="match status" value="1"/>
</dbReference>
<comment type="pathway">
    <text evidence="4">Quinol/quinone metabolism; menaquinone biosynthesis.</text>
</comment>